<dbReference type="STRING" id="1123265.GCA_000686625_03123"/>
<dbReference type="KEGG" id="stha:NCTC11429_00485"/>
<accession>A0A4U9UCM6</accession>
<dbReference type="EMBL" id="LR590484">
    <property type="protein sequence ID" value="VTR29709.1"/>
    <property type="molecule type" value="Genomic_DNA"/>
</dbReference>
<organism evidence="1 2">
    <name type="scientific">Sphingobacterium thalpophilum</name>
    <dbReference type="NCBI Taxonomy" id="259"/>
    <lineage>
        <taxon>Bacteria</taxon>
        <taxon>Pseudomonadati</taxon>
        <taxon>Bacteroidota</taxon>
        <taxon>Sphingobacteriia</taxon>
        <taxon>Sphingobacteriales</taxon>
        <taxon>Sphingobacteriaceae</taxon>
        <taxon>Sphingobacterium</taxon>
    </lineage>
</organism>
<reference evidence="1 2" key="1">
    <citation type="submission" date="2019-05" db="EMBL/GenBank/DDBJ databases">
        <authorList>
            <consortium name="Pathogen Informatics"/>
        </authorList>
    </citation>
    <scope>NUCLEOTIDE SEQUENCE [LARGE SCALE GENOMIC DNA]</scope>
    <source>
        <strain evidence="1 2">NCTC11429</strain>
    </source>
</reference>
<dbReference type="Proteomes" id="UP000308196">
    <property type="component" value="Chromosome"/>
</dbReference>
<dbReference type="AlphaFoldDB" id="A0A4U9UCM6"/>
<dbReference type="GeneID" id="78461297"/>
<gene>
    <name evidence="1" type="ORF">NCTC11429_00485</name>
</gene>
<sequence length="140" mass="15958">MSKGTKYTKSDFIRLVVSDLDSISSNQEQARQFLSSEGVNPDNLLSEGLKRIKKMQLQNAAKQTKADMAIAESVKDKAIHWAETLLNQASFSIREFMLKEKLSLNFRNFESLSKEDIKAILVKHFTLKLMDEDDSNTENI</sequence>
<dbReference type="RefSeq" id="WP_028069926.1">
    <property type="nucleotide sequence ID" value="NZ_LR590484.1"/>
</dbReference>
<name>A0A4U9UCM6_9SPHI</name>
<protein>
    <submittedName>
        <fullName evidence="1">Uncharacterized protein</fullName>
    </submittedName>
</protein>
<evidence type="ECO:0000313" key="1">
    <source>
        <dbReference type="EMBL" id="VTR29709.1"/>
    </source>
</evidence>
<evidence type="ECO:0000313" key="2">
    <source>
        <dbReference type="Proteomes" id="UP000308196"/>
    </source>
</evidence>
<proteinExistence type="predicted"/>